<accession>A0A4U2YQR3</accession>
<protein>
    <submittedName>
        <fullName evidence="3">Extracellular solute-binding protein</fullName>
    </submittedName>
</protein>
<dbReference type="RefSeq" id="WP_137064153.1">
    <property type="nucleotide sequence ID" value="NZ_CP040748.1"/>
</dbReference>
<dbReference type="AlphaFoldDB" id="A0A4U2YQR3"/>
<dbReference type="Gene3D" id="3.40.190.10">
    <property type="entry name" value="Periplasmic binding protein-like II"/>
    <property type="match status" value="2"/>
</dbReference>
<evidence type="ECO:0000313" key="4">
    <source>
        <dbReference type="Proteomes" id="UP000307808"/>
    </source>
</evidence>
<dbReference type="PANTHER" id="PTHR30006">
    <property type="entry name" value="THIAMINE-BINDING PERIPLASMIC PROTEIN-RELATED"/>
    <property type="match status" value="1"/>
</dbReference>
<dbReference type="PROSITE" id="PS51257">
    <property type="entry name" value="PROKAR_LIPOPROTEIN"/>
    <property type="match status" value="1"/>
</dbReference>
<name>A0A4U2YQR3_9ACTN</name>
<keyword evidence="1 2" id="KW-0732">Signal</keyword>
<dbReference type="InterPro" id="IPR006059">
    <property type="entry name" value="SBP"/>
</dbReference>
<feature type="signal peptide" evidence="2">
    <location>
        <begin position="1"/>
        <end position="22"/>
    </location>
</feature>
<keyword evidence="4" id="KW-1185">Reference proteome</keyword>
<proteinExistence type="predicted"/>
<feature type="chain" id="PRO_5039323267" evidence="2">
    <location>
        <begin position="23"/>
        <end position="344"/>
    </location>
</feature>
<evidence type="ECO:0000313" key="3">
    <source>
        <dbReference type="EMBL" id="TKI63688.1"/>
    </source>
</evidence>
<gene>
    <name evidence="3" type="ORF">FC770_00405</name>
</gene>
<evidence type="ECO:0000256" key="2">
    <source>
        <dbReference type="SAM" id="SignalP"/>
    </source>
</evidence>
<sequence length="344" mass="37340">MKNHRLKAGLSALALLAMTGLAACGGSEDAATLVDGPWEDVVAAAEDEGRVNLYSVAPPIQNDALVEAFKKAHPGIEVSVTRGAGELPGRVEQEIRSKSDGADVFIYTDPDLFGDLSDDLLEVDGPHVDGWADDFWAVEDKAIIPTKYPWTMFVWNTKTFPQGFKTWDDLLKPEVKGKLATRSDLTTSMAATYDFMEKELGEEFMSDLGDQRPKFYTSAVPMGQAVASGEAGVTMISTPSIVADLKAQKAPVEFGFPEPGFSIMWGAAALETSKRPNAARVFLDFVMSEEGQEAINGDGFGASGREDVKGALDLSEGWTFFDSAPYTPEVMNDSQAKFDKYFRD</sequence>
<dbReference type="SUPFAM" id="SSF53850">
    <property type="entry name" value="Periplasmic binding protein-like II"/>
    <property type="match status" value="1"/>
</dbReference>
<dbReference type="Proteomes" id="UP000307808">
    <property type="component" value="Unassembled WGS sequence"/>
</dbReference>
<comment type="caution">
    <text evidence="3">The sequence shown here is derived from an EMBL/GenBank/DDBJ whole genome shotgun (WGS) entry which is preliminary data.</text>
</comment>
<organism evidence="3 4">
    <name type="scientific">Nocardioides jishulii</name>
    <dbReference type="NCBI Taxonomy" id="2575440"/>
    <lineage>
        <taxon>Bacteria</taxon>
        <taxon>Bacillati</taxon>
        <taxon>Actinomycetota</taxon>
        <taxon>Actinomycetes</taxon>
        <taxon>Propionibacteriales</taxon>
        <taxon>Nocardioidaceae</taxon>
        <taxon>Nocardioides</taxon>
    </lineage>
</organism>
<evidence type="ECO:0000256" key="1">
    <source>
        <dbReference type="ARBA" id="ARBA00022729"/>
    </source>
</evidence>
<dbReference type="OrthoDB" id="3564681at2"/>
<dbReference type="Pfam" id="PF01547">
    <property type="entry name" value="SBP_bac_1"/>
    <property type="match status" value="1"/>
</dbReference>
<dbReference type="EMBL" id="SZPY01000001">
    <property type="protein sequence ID" value="TKI63688.1"/>
    <property type="molecule type" value="Genomic_DNA"/>
</dbReference>
<reference evidence="3 4" key="1">
    <citation type="submission" date="2019-04" db="EMBL/GenBank/DDBJ databases">
        <authorList>
            <person name="Dong K."/>
        </authorList>
    </citation>
    <scope>NUCLEOTIDE SEQUENCE [LARGE SCALE GENOMIC DNA]</scope>
    <source>
        <strain evidence="4">dk3543</strain>
    </source>
</reference>